<dbReference type="Proteomes" id="UP001165960">
    <property type="component" value="Unassembled WGS sequence"/>
</dbReference>
<gene>
    <name evidence="1" type="ORF">DSO57_1010084</name>
</gene>
<evidence type="ECO:0000313" key="1">
    <source>
        <dbReference type="EMBL" id="KAJ9070262.1"/>
    </source>
</evidence>
<reference evidence="1" key="1">
    <citation type="submission" date="2022-04" db="EMBL/GenBank/DDBJ databases">
        <title>Genome of the entomopathogenic fungus Entomophthora muscae.</title>
        <authorList>
            <person name="Elya C."/>
            <person name="Lovett B.R."/>
            <person name="Lee E."/>
            <person name="Macias A.M."/>
            <person name="Hajek A.E."/>
            <person name="De Bivort B.L."/>
            <person name="Kasson M.T."/>
            <person name="De Fine Licht H.H."/>
            <person name="Stajich J.E."/>
        </authorList>
    </citation>
    <scope>NUCLEOTIDE SEQUENCE</scope>
    <source>
        <strain evidence="1">Berkeley</strain>
    </source>
</reference>
<dbReference type="EMBL" id="QTSX02003583">
    <property type="protein sequence ID" value="KAJ9070262.1"/>
    <property type="molecule type" value="Genomic_DNA"/>
</dbReference>
<proteinExistence type="predicted"/>
<evidence type="ECO:0000313" key="2">
    <source>
        <dbReference type="Proteomes" id="UP001165960"/>
    </source>
</evidence>
<name>A0ACC2T7J8_9FUNG</name>
<accession>A0ACC2T7J8</accession>
<protein>
    <submittedName>
        <fullName evidence="1">Uncharacterized protein</fullName>
    </submittedName>
</protein>
<organism evidence="1 2">
    <name type="scientific">Entomophthora muscae</name>
    <dbReference type="NCBI Taxonomy" id="34485"/>
    <lineage>
        <taxon>Eukaryota</taxon>
        <taxon>Fungi</taxon>
        <taxon>Fungi incertae sedis</taxon>
        <taxon>Zoopagomycota</taxon>
        <taxon>Entomophthoromycotina</taxon>
        <taxon>Entomophthoromycetes</taxon>
        <taxon>Entomophthorales</taxon>
        <taxon>Entomophthoraceae</taxon>
        <taxon>Entomophthora</taxon>
    </lineage>
</organism>
<sequence>MVLAKEDVNTPTSPQINPMAKGVIIWAFKKFPTPESTSEKDNGFGDSGIV</sequence>
<keyword evidence="2" id="KW-1185">Reference proteome</keyword>
<comment type="caution">
    <text evidence="1">The sequence shown here is derived from an EMBL/GenBank/DDBJ whole genome shotgun (WGS) entry which is preliminary data.</text>
</comment>